<dbReference type="AlphaFoldDB" id="A0A7J8YJW9"/>
<keyword evidence="1" id="KW-0812">Transmembrane</keyword>
<evidence type="ECO:0000256" key="1">
    <source>
        <dbReference type="SAM" id="Phobius"/>
    </source>
</evidence>
<comment type="caution">
    <text evidence="2">The sequence shown here is derived from an EMBL/GenBank/DDBJ whole genome shotgun (WGS) entry which is preliminary data.</text>
</comment>
<dbReference type="PANTHER" id="PTHR11206">
    <property type="entry name" value="MULTIDRUG RESISTANCE PROTEIN"/>
    <property type="match status" value="1"/>
</dbReference>
<dbReference type="Proteomes" id="UP000593577">
    <property type="component" value="Unassembled WGS sequence"/>
</dbReference>
<feature type="transmembrane region" description="Helical" evidence="1">
    <location>
        <begin position="56"/>
        <end position="75"/>
    </location>
</feature>
<reference evidence="2 3" key="1">
    <citation type="journal article" date="2019" name="Genome Biol. Evol.">
        <title>Insights into the evolution of the New World diploid cottons (Gossypium, subgenus Houzingenia) based on genome sequencing.</title>
        <authorList>
            <person name="Grover C.E."/>
            <person name="Arick M.A. 2nd"/>
            <person name="Thrash A."/>
            <person name="Conover J.L."/>
            <person name="Sanders W.S."/>
            <person name="Peterson D.G."/>
            <person name="Frelichowski J.E."/>
            <person name="Scheffler J.A."/>
            <person name="Scheffler B.E."/>
            <person name="Wendel J.F."/>
        </authorList>
    </citation>
    <scope>NUCLEOTIDE SEQUENCE [LARGE SCALE GENOMIC DNA]</scope>
    <source>
        <strain evidence="2">185</strain>
        <tissue evidence="2">Leaf</tissue>
    </source>
</reference>
<keyword evidence="1" id="KW-0472">Membrane</keyword>
<sequence length="82" mass="9125">MVISAYGFLQNILRFIQTQSIVIPLVVFSVVPLGIHFGIVYSLVNKKSVDYKGAPMAASISIWVSFLLLALYVLFANKFQNT</sequence>
<accession>A0A7J8YJW9</accession>
<keyword evidence="3" id="KW-1185">Reference proteome</keyword>
<dbReference type="EMBL" id="JABFAA010000013">
    <property type="protein sequence ID" value="MBA0699570.1"/>
    <property type="molecule type" value="Genomic_DNA"/>
</dbReference>
<organism evidence="2 3">
    <name type="scientific">Gossypium aridum</name>
    <name type="common">American cotton</name>
    <name type="synonym">Erioxylum aridum</name>
    <dbReference type="NCBI Taxonomy" id="34290"/>
    <lineage>
        <taxon>Eukaryota</taxon>
        <taxon>Viridiplantae</taxon>
        <taxon>Streptophyta</taxon>
        <taxon>Embryophyta</taxon>
        <taxon>Tracheophyta</taxon>
        <taxon>Spermatophyta</taxon>
        <taxon>Magnoliopsida</taxon>
        <taxon>eudicotyledons</taxon>
        <taxon>Gunneridae</taxon>
        <taxon>Pentapetalae</taxon>
        <taxon>rosids</taxon>
        <taxon>malvids</taxon>
        <taxon>Malvales</taxon>
        <taxon>Malvaceae</taxon>
        <taxon>Malvoideae</taxon>
        <taxon>Gossypium</taxon>
    </lineage>
</organism>
<name>A0A7J8YJW9_GOSAI</name>
<feature type="transmembrane region" description="Helical" evidence="1">
    <location>
        <begin position="21"/>
        <end position="44"/>
    </location>
</feature>
<evidence type="ECO:0000313" key="3">
    <source>
        <dbReference type="Proteomes" id="UP000593577"/>
    </source>
</evidence>
<proteinExistence type="predicted"/>
<gene>
    <name evidence="2" type="ORF">Goari_001188</name>
</gene>
<keyword evidence="1" id="KW-1133">Transmembrane helix</keyword>
<protein>
    <submittedName>
        <fullName evidence="2">Uncharacterized protein</fullName>
    </submittedName>
</protein>
<evidence type="ECO:0000313" key="2">
    <source>
        <dbReference type="EMBL" id="MBA0699570.1"/>
    </source>
</evidence>